<accession>A0A9X3EG66</accession>
<dbReference type="InterPro" id="IPR000477">
    <property type="entry name" value="RT_dom"/>
</dbReference>
<feature type="domain" description="Reverse transcriptase" evidence="2">
    <location>
        <begin position="55"/>
        <end position="293"/>
    </location>
</feature>
<dbReference type="CDD" id="cd01651">
    <property type="entry name" value="RT_G2_intron"/>
    <property type="match status" value="1"/>
</dbReference>
<evidence type="ECO:0000313" key="3">
    <source>
        <dbReference type="EMBL" id="MCY0966630.1"/>
    </source>
</evidence>
<keyword evidence="3" id="KW-0548">Nucleotidyltransferase</keyword>
<dbReference type="GO" id="GO:0003964">
    <property type="term" value="F:RNA-directed DNA polymerase activity"/>
    <property type="evidence" value="ECO:0007669"/>
    <property type="project" value="UniProtKB-KW"/>
</dbReference>
<dbReference type="InterPro" id="IPR051083">
    <property type="entry name" value="GrpII_Intron_Splice-Mob/Def"/>
</dbReference>
<comment type="similarity">
    <text evidence="1">Belongs to the bacterial reverse transcriptase family.</text>
</comment>
<dbReference type="PANTHER" id="PTHR34047">
    <property type="entry name" value="NUCLEAR INTRON MATURASE 1, MITOCHONDRIAL-RELATED"/>
    <property type="match status" value="1"/>
</dbReference>
<dbReference type="Pfam" id="PF00078">
    <property type="entry name" value="RVT_1"/>
    <property type="match status" value="1"/>
</dbReference>
<dbReference type="RefSeq" id="WP_283174832.1">
    <property type="nucleotide sequence ID" value="NZ_JAPNOA010000056.1"/>
</dbReference>
<sequence>MPRNSLYSFSSPEFLSKAWGQMLYDSQKSKRDSFGLDGVSINKFKEDEKRNILRLSQSLRDKSYRPSLLNPHFIPKANGKDRVICVPSVVDRLVQRALLSYLTINGYAFINDVSYGFVRGRSVSMAAKKAVEHRRDLNWVYKADITSFFDRVDRFLLMESVRKNIRLKALHPIIESIVNVEIYCGGSAVSKRIKKLNINEGVGLRQGMPMSPYLANLMLLDFDRSIQSKKVPMVRYADDFVAFSGSEEGCRDIHEYCVGKLSKIGLEVHPIGEENKTIIASPLDTVEFLGLGLVRKADGYAIEVTQKQLDAVKCKVYQYCDLDYCAKNNVNISGLMGKLDGVVSGYLGVYRECSNFEQLKNVLESARNDVMNRLFVSQFGIRYENLTNKQKQFLMLV</sequence>
<dbReference type="AlphaFoldDB" id="A0A9X3EG66"/>
<keyword evidence="4" id="KW-1185">Reference proteome</keyword>
<evidence type="ECO:0000313" key="4">
    <source>
        <dbReference type="Proteomes" id="UP001150830"/>
    </source>
</evidence>
<dbReference type="EMBL" id="JAPNOA010000056">
    <property type="protein sequence ID" value="MCY0966630.1"/>
    <property type="molecule type" value="Genomic_DNA"/>
</dbReference>
<proteinExistence type="inferred from homology"/>
<dbReference type="SUPFAM" id="SSF56672">
    <property type="entry name" value="DNA/RNA polymerases"/>
    <property type="match status" value="1"/>
</dbReference>
<evidence type="ECO:0000259" key="2">
    <source>
        <dbReference type="PROSITE" id="PS50878"/>
    </source>
</evidence>
<reference evidence="3" key="1">
    <citation type="submission" date="2022-11" db="EMBL/GenBank/DDBJ databases">
        <title>Parathalassolutuus dongxingensis gen. nov., sp. nov., a novel member of family Oceanospirillaceae isolated from a coastal shrimp pond in Guangxi, China.</title>
        <authorList>
            <person name="Chen H."/>
        </authorList>
    </citation>
    <scope>NUCLEOTIDE SEQUENCE</scope>
    <source>
        <strain evidence="3">G-43</strain>
    </source>
</reference>
<evidence type="ECO:0000256" key="1">
    <source>
        <dbReference type="ARBA" id="ARBA00034120"/>
    </source>
</evidence>
<comment type="caution">
    <text evidence="3">The sequence shown here is derived from an EMBL/GenBank/DDBJ whole genome shotgun (WGS) entry which is preliminary data.</text>
</comment>
<protein>
    <submittedName>
        <fullName evidence="3">Reverse transcriptase domain-containing protein</fullName>
    </submittedName>
</protein>
<keyword evidence="3" id="KW-0695">RNA-directed DNA polymerase</keyword>
<dbReference type="PANTHER" id="PTHR34047:SF8">
    <property type="entry name" value="PROTEIN YKFC"/>
    <property type="match status" value="1"/>
</dbReference>
<organism evidence="3 4">
    <name type="scientific">Parathalassolituus penaei</name>
    <dbReference type="NCBI Taxonomy" id="2997323"/>
    <lineage>
        <taxon>Bacteria</taxon>
        <taxon>Pseudomonadati</taxon>
        <taxon>Pseudomonadota</taxon>
        <taxon>Gammaproteobacteria</taxon>
        <taxon>Oceanospirillales</taxon>
        <taxon>Oceanospirillaceae</taxon>
        <taxon>Parathalassolituus</taxon>
    </lineage>
</organism>
<name>A0A9X3EG66_9GAMM</name>
<keyword evidence="3" id="KW-0808">Transferase</keyword>
<dbReference type="Proteomes" id="UP001150830">
    <property type="component" value="Unassembled WGS sequence"/>
</dbReference>
<dbReference type="InterPro" id="IPR043502">
    <property type="entry name" value="DNA/RNA_pol_sf"/>
</dbReference>
<gene>
    <name evidence="3" type="ORF">OUO13_15690</name>
</gene>
<dbReference type="PROSITE" id="PS50878">
    <property type="entry name" value="RT_POL"/>
    <property type="match status" value="1"/>
</dbReference>